<dbReference type="InterPro" id="IPR013780">
    <property type="entry name" value="Glyco_hydro_b"/>
</dbReference>
<evidence type="ECO:0000313" key="3">
    <source>
        <dbReference type="Proteomes" id="UP000070646"/>
    </source>
</evidence>
<sequence>VYFYENNDTSGVIIAHYKNNANEDLWKNIVVIYNGTTIDDYNVISSMSKSSNGFWNIVVQDGVVNESIIKRVSENEIPKIKSHSIMILYDE</sequence>
<organism evidence="2 3">
    <name type="scientific">Clostridium perfringens</name>
    <dbReference type="NCBI Taxonomy" id="1502"/>
    <lineage>
        <taxon>Bacteria</taxon>
        <taxon>Bacillati</taxon>
        <taxon>Bacillota</taxon>
        <taxon>Clostridia</taxon>
        <taxon>Eubacteriales</taxon>
        <taxon>Clostridiaceae</taxon>
        <taxon>Clostridium</taxon>
    </lineage>
</organism>
<dbReference type="RefSeq" id="WP_155642250.1">
    <property type="nucleotide sequence ID" value="NZ_KQ956377.1"/>
</dbReference>
<dbReference type="Pfam" id="PF21653">
    <property type="entry name" value="pulA_all-beta"/>
    <property type="match status" value="1"/>
</dbReference>
<feature type="domain" description="Pullulanase all-beta" evidence="1">
    <location>
        <begin position="9"/>
        <end position="61"/>
    </location>
</feature>
<gene>
    <name evidence="2" type="ORF">HMPREF3222_03426</name>
</gene>
<reference evidence="2 3" key="1">
    <citation type="submission" date="2016-01" db="EMBL/GenBank/DDBJ databases">
        <authorList>
            <person name="Oliw E.H."/>
        </authorList>
    </citation>
    <scope>NUCLEOTIDE SEQUENCE [LARGE SCALE GENOMIC DNA]</scope>
    <source>
        <strain evidence="2 3">MJR7757A</strain>
    </source>
</reference>
<dbReference type="EMBL" id="LRPU01000274">
    <property type="protein sequence ID" value="KXA00835.1"/>
    <property type="molecule type" value="Genomic_DNA"/>
</dbReference>
<name>A0A133M9W0_CLOPF</name>
<dbReference type="InterPro" id="IPR049117">
    <property type="entry name" value="pulA_all-beta"/>
</dbReference>
<comment type="caution">
    <text evidence="2">The sequence shown here is derived from an EMBL/GenBank/DDBJ whole genome shotgun (WGS) entry which is preliminary data.</text>
</comment>
<accession>A0A133M9W0</accession>
<protein>
    <recommendedName>
        <fullName evidence="1">Pullulanase all-beta domain-containing protein</fullName>
    </recommendedName>
</protein>
<proteinExistence type="predicted"/>
<evidence type="ECO:0000259" key="1">
    <source>
        <dbReference type="Pfam" id="PF21653"/>
    </source>
</evidence>
<dbReference type="Gene3D" id="2.60.40.1180">
    <property type="entry name" value="Golgi alpha-mannosidase II"/>
    <property type="match status" value="1"/>
</dbReference>
<dbReference type="PATRIC" id="fig|1502.174.peg.3465"/>
<dbReference type="Proteomes" id="UP000070646">
    <property type="component" value="Unassembled WGS sequence"/>
</dbReference>
<feature type="non-terminal residue" evidence="2">
    <location>
        <position position="1"/>
    </location>
</feature>
<evidence type="ECO:0000313" key="2">
    <source>
        <dbReference type="EMBL" id="KXA00835.1"/>
    </source>
</evidence>
<dbReference type="AlphaFoldDB" id="A0A133M9W0"/>